<feature type="compositionally biased region" description="Basic residues" evidence="3">
    <location>
        <begin position="232"/>
        <end position="241"/>
    </location>
</feature>
<dbReference type="SMART" id="SM00398">
    <property type="entry name" value="HMG"/>
    <property type="match status" value="1"/>
</dbReference>
<feature type="DNA-binding region" description="HMG box" evidence="2">
    <location>
        <begin position="123"/>
        <end position="196"/>
    </location>
</feature>
<evidence type="ECO:0000256" key="2">
    <source>
        <dbReference type="PROSITE-ProRule" id="PRU00267"/>
    </source>
</evidence>
<sequence>MFDPQLGLPPQNSYSPHPNNNNNPANVTDDFKAAKDALIASLFELSKAANEASKAAVDFFNVVDAKPQYMAPPLFDQGLLTPQLQHVQSQQGQNSQNPSLPLQQQPVTIATKKKKKIRDPNAPKKPLTSFFLYSNFMRDVIIKERMRGGAEPLSQPQIAQETSRRWKMLPEHEKVGWKDLYEDQKKAYDIELKKYNLFKETGQPYSPPKRDDAILVPNSYKKRPGEEDSKRKDKKKKRKEQ</sequence>
<evidence type="ECO:0000313" key="5">
    <source>
        <dbReference type="EMBL" id="VEU21740.1"/>
    </source>
</evidence>
<evidence type="ECO:0000256" key="1">
    <source>
        <dbReference type="ARBA" id="ARBA00023125"/>
    </source>
</evidence>
<feature type="domain" description="HMG box" evidence="4">
    <location>
        <begin position="123"/>
        <end position="196"/>
    </location>
</feature>
<keyword evidence="6" id="KW-1185">Reference proteome</keyword>
<reference evidence="5 6" key="1">
    <citation type="submission" date="2018-12" db="EMBL/GenBank/DDBJ databases">
        <authorList>
            <person name="Tiukova I."/>
            <person name="Dainat J."/>
        </authorList>
    </citation>
    <scope>NUCLEOTIDE SEQUENCE [LARGE SCALE GENOMIC DNA]</scope>
</reference>
<dbReference type="PANTHER" id="PTHR48112">
    <property type="entry name" value="HIGH MOBILITY GROUP PROTEIN DSP1"/>
    <property type="match status" value="1"/>
</dbReference>
<dbReference type="GO" id="GO:0005634">
    <property type="term" value="C:nucleus"/>
    <property type="evidence" value="ECO:0007669"/>
    <property type="project" value="UniProtKB-UniRule"/>
</dbReference>
<keyword evidence="1 2" id="KW-0238">DNA-binding</keyword>
<feature type="region of interest" description="Disordered" evidence="3">
    <location>
        <begin position="199"/>
        <end position="241"/>
    </location>
</feature>
<evidence type="ECO:0000313" key="6">
    <source>
        <dbReference type="Proteomes" id="UP000290900"/>
    </source>
</evidence>
<dbReference type="PANTHER" id="PTHR48112:SF24">
    <property type="entry name" value="HIGH MOBILITY GROUP PROTEIN 1"/>
    <property type="match status" value="1"/>
</dbReference>
<dbReference type="GO" id="GO:0003677">
    <property type="term" value="F:DNA binding"/>
    <property type="evidence" value="ECO:0007669"/>
    <property type="project" value="UniProtKB-UniRule"/>
</dbReference>
<organism evidence="5 6">
    <name type="scientific">Brettanomyces naardenensis</name>
    <name type="common">Yeast</name>
    <dbReference type="NCBI Taxonomy" id="13370"/>
    <lineage>
        <taxon>Eukaryota</taxon>
        <taxon>Fungi</taxon>
        <taxon>Dikarya</taxon>
        <taxon>Ascomycota</taxon>
        <taxon>Saccharomycotina</taxon>
        <taxon>Pichiomycetes</taxon>
        <taxon>Pichiales</taxon>
        <taxon>Pichiaceae</taxon>
        <taxon>Brettanomyces</taxon>
    </lineage>
</organism>
<keyword evidence="2" id="KW-0539">Nucleus</keyword>
<dbReference type="STRING" id="13370.A0A448YLG0"/>
<dbReference type="Pfam" id="PF00505">
    <property type="entry name" value="HMG_box"/>
    <property type="match status" value="1"/>
</dbReference>
<dbReference type="InParanoid" id="A0A448YLG0"/>
<dbReference type="InterPro" id="IPR050342">
    <property type="entry name" value="HMGB"/>
</dbReference>
<evidence type="ECO:0000256" key="3">
    <source>
        <dbReference type="SAM" id="MobiDB-lite"/>
    </source>
</evidence>
<dbReference type="PROSITE" id="PS50118">
    <property type="entry name" value="HMG_BOX_2"/>
    <property type="match status" value="1"/>
</dbReference>
<dbReference type="InterPro" id="IPR009071">
    <property type="entry name" value="HMG_box_dom"/>
</dbReference>
<accession>A0A448YLG0</accession>
<feature type="region of interest" description="Disordered" evidence="3">
    <location>
        <begin position="1"/>
        <end position="28"/>
    </location>
</feature>
<dbReference type="SUPFAM" id="SSF47095">
    <property type="entry name" value="HMG-box"/>
    <property type="match status" value="1"/>
</dbReference>
<dbReference type="OrthoDB" id="5550281at2759"/>
<dbReference type="FunCoup" id="A0A448YLG0">
    <property type="interactions" value="307"/>
</dbReference>
<protein>
    <submittedName>
        <fullName evidence="5">DEKNAAC102541</fullName>
    </submittedName>
</protein>
<dbReference type="Proteomes" id="UP000290900">
    <property type="component" value="Unassembled WGS sequence"/>
</dbReference>
<name>A0A448YLG0_BRENA</name>
<gene>
    <name evidence="5" type="ORF">BRENAR_LOCUS2473</name>
</gene>
<feature type="region of interest" description="Disordered" evidence="3">
    <location>
        <begin position="85"/>
        <end position="104"/>
    </location>
</feature>
<evidence type="ECO:0000259" key="4">
    <source>
        <dbReference type="PROSITE" id="PS50118"/>
    </source>
</evidence>
<proteinExistence type="predicted"/>
<dbReference type="InterPro" id="IPR036910">
    <property type="entry name" value="HMG_box_dom_sf"/>
</dbReference>
<dbReference type="AlphaFoldDB" id="A0A448YLG0"/>
<feature type="compositionally biased region" description="Low complexity" evidence="3">
    <location>
        <begin position="9"/>
        <end position="26"/>
    </location>
</feature>
<dbReference type="Gene3D" id="1.10.30.10">
    <property type="entry name" value="High mobility group box domain"/>
    <property type="match status" value="1"/>
</dbReference>
<dbReference type="EMBL" id="CAACVR010000012">
    <property type="protein sequence ID" value="VEU21740.1"/>
    <property type="molecule type" value="Genomic_DNA"/>
</dbReference>